<gene>
    <name evidence="2" type="ORF">M8A51_17555</name>
</gene>
<dbReference type="EMBL" id="JAMKFE010000011">
    <property type="protein sequence ID" value="MCM5681336.1"/>
    <property type="molecule type" value="Genomic_DNA"/>
</dbReference>
<dbReference type="SUPFAM" id="SSF53271">
    <property type="entry name" value="PRTase-like"/>
    <property type="match status" value="1"/>
</dbReference>
<reference evidence="2" key="1">
    <citation type="submission" date="2022-05" db="EMBL/GenBank/DDBJ databases">
        <title>Schlegelella sp. nov., isolated from mangrove soil.</title>
        <authorList>
            <person name="Liu Y."/>
            <person name="Ge X."/>
            <person name="Liu W."/>
        </authorList>
    </citation>
    <scope>NUCLEOTIDE SEQUENCE</scope>
    <source>
        <strain evidence="2">S2-27</strain>
    </source>
</reference>
<accession>A0ABT0YRI6</accession>
<proteinExistence type="predicted"/>
<dbReference type="RefSeq" id="WP_251779822.1">
    <property type="nucleotide sequence ID" value="NZ_JAMKFE010000011.1"/>
</dbReference>
<dbReference type="InterPro" id="IPR023214">
    <property type="entry name" value="HAD_sf"/>
</dbReference>
<dbReference type="Gene3D" id="3.40.50.1000">
    <property type="entry name" value="HAD superfamily/HAD-like"/>
    <property type="match status" value="1"/>
</dbReference>
<dbReference type="InterPro" id="IPR029057">
    <property type="entry name" value="PRTase-like"/>
</dbReference>
<protein>
    <recommendedName>
        <fullName evidence="1">Phosphoribosyltransferase domain-containing protein</fullName>
    </recommendedName>
</protein>
<name>A0ABT0YRI6_9BURK</name>
<dbReference type="CDD" id="cd06223">
    <property type="entry name" value="PRTases_typeI"/>
    <property type="match status" value="1"/>
</dbReference>
<dbReference type="Proteomes" id="UP001165541">
    <property type="component" value="Unassembled WGS sequence"/>
</dbReference>
<dbReference type="Pfam" id="PF00156">
    <property type="entry name" value="Pribosyltran"/>
    <property type="match status" value="1"/>
</dbReference>
<feature type="domain" description="Phosphoribosyltransferase" evidence="1">
    <location>
        <begin position="6"/>
        <end position="128"/>
    </location>
</feature>
<dbReference type="Gene3D" id="3.40.50.2020">
    <property type="match status" value="1"/>
</dbReference>
<evidence type="ECO:0000259" key="1">
    <source>
        <dbReference type="Pfam" id="PF00156"/>
    </source>
</evidence>
<dbReference type="InterPro" id="IPR000836">
    <property type="entry name" value="PRTase_dom"/>
</dbReference>
<keyword evidence="3" id="KW-1185">Reference proteome</keyword>
<evidence type="ECO:0000313" key="3">
    <source>
        <dbReference type="Proteomes" id="UP001165541"/>
    </source>
</evidence>
<organism evidence="2 3">
    <name type="scientific">Caldimonas mangrovi</name>
    <dbReference type="NCBI Taxonomy" id="2944811"/>
    <lineage>
        <taxon>Bacteria</taxon>
        <taxon>Pseudomonadati</taxon>
        <taxon>Pseudomonadota</taxon>
        <taxon>Betaproteobacteria</taxon>
        <taxon>Burkholderiales</taxon>
        <taxon>Sphaerotilaceae</taxon>
        <taxon>Caldimonas</taxon>
    </lineage>
</organism>
<comment type="caution">
    <text evidence="2">The sequence shown here is derived from an EMBL/GenBank/DDBJ whole genome shotgun (WGS) entry which is preliminary data.</text>
</comment>
<evidence type="ECO:0000313" key="2">
    <source>
        <dbReference type="EMBL" id="MCM5681336.1"/>
    </source>
</evidence>
<sequence length="313" mass="35478">MNYKSVADLARDLSTNLYKVPRDVDLIVGVPRSGLMAASILALLINRKYCDLAAFLENRPLYNGSTRRAYASEMTHPQQARKVLVLDDSIATGKSMQEVRQAVAAAGVPCEVLYAAVYATERSHAALDLHFARLELPRLFEWNLFHRWELERCCVDIDGVLCLDPTHDQNDDGDRYLEFLVNATTLARPTHRIGHLVTSRLEKYRPQTEQWLKSAGIEFGELHMLDLPSAQERRQQGAHGSYKAKVYARLDSTFLFIESESRQAEEIALRSGKPVLDFGQQRLVQPSWNVSRVVNRSASLQRKIALRLKSLLT</sequence>